<protein>
    <submittedName>
        <fullName evidence="2">Uncharacterized protein</fullName>
    </submittedName>
</protein>
<dbReference type="AlphaFoldDB" id="A0A0B6ZQ07"/>
<feature type="compositionally biased region" description="Basic and acidic residues" evidence="1">
    <location>
        <begin position="224"/>
        <end position="246"/>
    </location>
</feature>
<organism evidence="2">
    <name type="scientific">Arion vulgaris</name>
    <dbReference type="NCBI Taxonomy" id="1028688"/>
    <lineage>
        <taxon>Eukaryota</taxon>
        <taxon>Metazoa</taxon>
        <taxon>Spiralia</taxon>
        <taxon>Lophotrochozoa</taxon>
        <taxon>Mollusca</taxon>
        <taxon>Gastropoda</taxon>
        <taxon>Heterobranchia</taxon>
        <taxon>Euthyneura</taxon>
        <taxon>Panpulmonata</taxon>
        <taxon>Eupulmonata</taxon>
        <taxon>Stylommatophora</taxon>
        <taxon>Helicina</taxon>
        <taxon>Arionoidea</taxon>
        <taxon>Arionidae</taxon>
        <taxon>Arion</taxon>
    </lineage>
</organism>
<feature type="compositionally biased region" description="Polar residues" evidence="1">
    <location>
        <begin position="37"/>
        <end position="54"/>
    </location>
</feature>
<feature type="region of interest" description="Disordered" evidence="1">
    <location>
        <begin position="133"/>
        <end position="262"/>
    </location>
</feature>
<feature type="region of interest" description="Disordered" evidence="1">
    <location>
        <begin position="1"/>
        <end position="95"/>
    </location>
</feature>
<feature type="compositionally biased region" description="Basic and acidic residues" evidence="1">
    <location>
        <begin position="188"/>
        <end position="199"/>
    </location>
</feature>
<reference evidence="2" key="1">
    <citation type="submission" date="2014-12" db="EMBL/GenBank/DDBJ databases">
        <title>Insight into the proteome of Arion vulgaris.</title>
        <authorList>
            <person name="Aradska J."/>
            <person name="Bulat T."/>
            <person name="Smidak R."/>
            <person name="Sarate P."/>
            <person name="Gangsoo J."/>
            <person name="Sialana F."/>
            <person name="Bilban M."/>
            <person name="Lubec G."/>
        </authorList>
    </citation>
    <scope>NUCLEOTIDE SEQUENCE</scope>
    <source>
        <tissue evidence="2">Skin</tissue>
    </source>
</reference>
<name>A0A0B6ZQ07_9EUPU</name>
<feature type="compositionally biased region" description="Polar residues" evidence="1">
    <location>
        <begin position="207"/>
        <end position="223"/>
    </location>
</feature>
<evidence type="ECO:0000256" key="1">
    <source>
        <dbReference type="SAM" id="MobiDB-lite"/>
    </source>
</evidence>
<feature type="compositionally biased region" description="Polar residues" evidence="1">
    <location>
        <begin position="71"/>
        <end position="94"/>
    </location>
</feature>
<feature type="compositionally biased region" description="Low complexity" evidence="1">
    <location>
        <begin position="21"/>
        <end position="32"/>
    </location>
</feature>
<feature type="compositionally biased region" description="Low complexity" evidence="1">
    <location>
        <begin position="247"/>
        <end position="257"/>
    </location>
</feature>
<evidence type="ECO:0000313" key="2">
    <source>
        <dbReference type="EMBL" id="CEK70729.1"/>
    </source>
</evidence>
<accession>A0A0B6ZQ07</accession>
<feature type="compositionally biased region" description="Polar residues" evidence="1">
    <location>
        <begin position="1"/>
        <end position="20"/>
    </location>
</feature>
<dbReference type="EMBL" id="HACG01023864">
    <property type="protein sequence ID" value="CEK70729.1"/>
    <property type="molecule type" value="Transcribed_RNA"/>
</dbReference>
<sequence length="394" mass="43283">TTTSAQRLSLDSTTSAQRLPQGTTTSTQITGSHRAKSNISLQRARSLPSQTELQPSIVRKSASRRSGLDRNATSFKDLNNTNPVIELSPTLSSQPERESLLARLANHDVGKHRNTDSSNVMAQNGKSWNTSLSKISHQTATSSASSLESNDDVSQKQDSTSRRTSRQSIPSLGSAGVSEKILSYQEENSSKETYRVPEMRKRKSVVSIKNQSISTPSSPNSRTLLEKVRSKWKSEKLSRDKSDCSRTRSSTRSTGRKNVSQSQAETIRILCSQSVFFDVVVPHDYQQTETGGETRIKPGSRRSRSVGLYKSICSDAANAVESDIQTNSQPTSAALAEYPTTSRVNQMEDKRILSLGSSGQSTPSSPKTTKNKISKTLLDSKWLVKTKNFFKVSK</sequence>
<proteinExistence type="predicted"/>
<feature type="region of interest" description="Disordered" evidence="1">
    <location>
        <begin position="352"/>
        <end position="373"/>
    </location>
</feature>
<gene>
    <name evidence="2" type="primary">ORF75398</name>
</gene>
<feature type="compositionally biased region" description="Polar residues" evidence="1">
    <location>
        <begin position="133"/>
        <end position="148"/>
    </location>
</feature>
<feature type="compositionally biased region" description="Low complexity" evidence="1">
    <location>
        <begin position="353"/>
        <end position="368"/>
    </location>
</feature>
<feature type="non-terminal residue" evidence="2">
    <location>
        <position position="1"/>
    </location>
</feature>